<reference evidence="2 3" key="1">
    <citation type="journal article" name="Front. Microbiol.">
        <title>Sugar Metabolism of the First Thermophilic Planctomycete Thermogutta terrifontis: Comparative Genomic and Transcriptomic Approaches.</title>
        <authorList>
            <person name="Elcheninov A.G."/>
            <person name="Menzel P."/>
            <person name="Gudbergsdottir S.R."/>
            <person name="Slesarev A.I."/>
            <person name="Kadnikov V.V."/>
            <person name="Krogh A."/>
            <person name="Bonch-Osmolovskaya E.A."/>
            <person name="Peng X."/>
            <person name="Kublanov I.V."/>
        </authorList>
    </citation>
    <scope>NUCLEOTIDE SEQUENCE [LARGE SCALE GENOMIC DNA]</scope>
    <source>
        <strain evidence="2 3">R1</strain>
    </source>
</reference>
<accession>A0A286RFP9</accession>
<keyword evidence="3" id="KW-1185">Reference proteome</keyword>
<evidence type="ECO:0000313" key="3">
    <source>
        <dbReference type="Proteomes" id="UP000215086"/>
    </source>
</evidence>
<gene>
    <name evidence="2" type="ORF">THTE_2181</name>
</gene>
<sequence>MHGLRKDQPGRVSAAQPFPYPNSATMSFRLWGSKELI</sequence>
<protein>
    <submittedName>
        <fullName evidence="2">Uncharacterized protein</fullName>
    </submittedName>
</protein>
<dbReference type="AlphaFoldDB" id="A0A286RFP9"/>
<evidence type="ECO:0000256" key="1">
    <source>
        <dbReference type="SAM" id="MobiDB-lite"/>
    </source>
</evidence>
<proteinExistence type="predicted"/>
<organism evidence="2 3">
    <name type="scientific">Thermogutta terrifontis</name>
    <dbReference type="NCBI Taxonomy" id="1331910"/>
    <lineage>
        <taxon>Bacteria</taxon>
        <taxon>Pseudomonadati</taxon>
        <taxon>Planctomycetota</taxon>
        <taxon>Planctomycetia</taxon>
        <taxon>Pirellulales</taxon>
        <taxon>Thermoguttaceae</taxon>
        <taxon>Thermogutta</taxon>
    </lineage>
</organism>
<feature type="region of interest" description="Disordered" evidence="1">
    <location>
        <begin position="1"/>
        <end position="22"/>
    </location>
</feature>
<dbReference type="Proteomes" id="UP000215086">
    <property type="component" value="Chromosome"/>
</dbReference>
<dbReference type="KEGG" id="ttf:THTE_2181"/>
<name>A0A286RFP9_9BACT</name>
<dbReference type="EMBL" id="CP018477">
    <property type="protein sequence ID" value="ASV74783.1"/>
    <property type="molecule type" value="Genomic_DNA"/>
</dbReference>
<evidence type="ECO:0000313" key="2">
    <source>
        <dbReference type="EMBL" id="ASV74783.1"/>
    </source>
</evidence>